<name>A0A923I195_9BURK</name>
<sequence>MSAGRVAYVVQDLESYLFLMAQDGDVGYTPELHRAGRFDHYEEAFDTAKLVLGDGFKISTVWVVA</sequence>
<evidence type="ECO:0000313" key="1">
    <source>
        <dbReference type="EMBL" id="MBC3935806.1"/>
    </source>
</evidence>
<comment type="caution">
    <text evidence="1">The sequence shown here is derived from an EMBL/GenBank/DDBJ whole genome shotgun (WGS) entry which is preliminary data.</text>
</comment>
<dbReference type="Proteomes" id="UP000612361">
    <property type="component" value="Unassembled WGS sequence"/>
</dbReference>
<protein>
    <submittedName>
        <fullName evidence="1">Uncharacterized protein</fullName>
    </submittedName>
</protein>
<dbReference type="AlphaFoldDB" id="A0A923I195"/>
<keyword evidence="2" id="KW-1185">Reference proteome</keyword>
<reference evidence="1" key="1">
    <citation type="submission" date="2020-08" db="EMBL/GenBank/DDBJ databases">
        <title>Novel species isolated from subtropical streams in China.</title>
        <authorList>
            <person name="Lu H."/>
        </authorList>
    </citation>
    <scope>NUCLEOTIDE SEQUENCE</scope>
    <source>
        <strain evidence="1">CY7W</strain>
    </source>
</reference>
<organism evidence="1 2">
    <name type="scientific">Undibacterium rugosum</name>
    <dbReference type="NCBI Taxonomy" id="2762291"/>
    <lineage>
        <taxon>Bacteria</taxon>
        <taxon>Pseudomonadati</taxon>
        <taxon>Pseudomonadota</taxon>
        <taxon>Betaproteobacteria</taxon>
        <taxon>Burkholderiales</taxon>
        <taxon>Oxalobacteraceae</taxon>
        <taxon>Undibacterium</taxon>
    </lineage>
</organism>
<evidence type="ECO:0000313" key="2">
    <source>
        <dbReference type="Proteomes" id="UP000612361"/>
    </source>
</evidence>
<accession>A0A923I195</accession>
<dbReference type="EMBL" id="JACOGG010000010">
    <property type="protein sequence ID" value="MBC3935806.1"/>
    <property type="molecule type" value="Genomic_DNA"/>
</dbReference>
<gene>
    <name evidence="1" type="ORF">H8K47_10585</name>
</gene>
<proteinExistence type="predicted"/>
<dbReference type="RefSeq" id="WP_186881377.1">
    <property type="nucleotide sequence ID" value="NZ_JACOGG010000010.1"/>
</dbReference>